<evidence type="ECO:0000313" key="2">
    <source>
        <dbReference type="EMBL" id="KAK8857648.1"/>
    </source>
</evidence>
<dbReference type="Proteomes" id="UP001470230">
    <property type="component" value="Unassembled WGS sequence"/>
</dbReference>
<proteinExistence type="predicted"/>
<accession>A0ABR2I578</accession>
<comment type="caution">
    <text evidence="2">The sequence shown here is derived from an EMBL/GenBank/DDBJ whole genome shotgun (WGS) entry which is preliminary data.</text>
</comment>
<evidence type="ECO:0000313" key="3">
    <source>
        <dbReference type="Proteomes" id="UP001470230"/>
    </source>
</evidence>
<protein>
    <submittedName>
        <fullName evidence="2">Intracellular auxin transport</fullName>
    </submittedName>
</protein>
<keyword evidence="1" id="KW-1133">Transmembrane helix</keyword>
<keyword evidence="1" id="KW-0472">Membrane</keyword>
<gene>
    <name evidence="2" type="ORF">M9Y10_016054</name>
</gene>
<feature type="transmembrane region" description="Helical" evidence="1">
    <location>
        <begin position="14"/>
        <end position="38"/>
    </location>
</feature>
<keyword evidence="1" id="KW-0812">Transmembrane</keyword>
<evidence type="ECO:0000256" key="1">
    <source>
        <dbReference type="SAM" id="Phobius"/>
    </source>
</evidence>
<reference evidence="2 3" key="1">
    <citation type="submission" date="2024-04" db="EMBL/GenBank/DDBJ databases">
        <title>Tritrichomonas musculus Genome.</title>
        <authorList>
            <person name="Alves-Ferreira E."/>
            <person name="Grigg M."/>
            <person name="Lorenzi H."/>
            <person name="Galac M."/>
        </authorList>
    </citation>
    <scope>NUCLEOTIDE SEQUENCE [LARGE SCALE GENOMIC DNA]</scope>
    <source>
        <strain evidence="2 3">EAF2021</strain>
    </source>
</reference>
<sequence length="91" mass="10313">MPIFEELWEPRDEIMIYIITLSNDLIASQIFLCLGAIYQLKKQQKEHSGKKSPLIAKQVGIIVRKVVSNRIILGNLAGLLYVCTNLPVPTY</sequence>
<name>A0ABR2I578_9EUKA</name>
<keyword evidence="3" id="KW-1185">Reference proteome</keyword>
<organism evidence="2 3">
    <name type="scientific">Tritrichomonas musculus</name>
    <dbReference type="NCBI Taxonomy" id="1915356"/>
    <lineage>
        <taxon>Eukaryota</taxon>
        <taxon>Metamonada</taxon>
        <taxon>Parabasalia</taxon>
        <taxon>Tritrichomonadida</taxon>
        <taxon>Tritrichomonadidae</taxon>
        <taxon>Tritrichomonas</taxon>
    </lineage>
</organism>
<dbReference type="EMBL" id="JAPFFF010000020">
    <property type="protein sequence ID" value="KAK8857648.1"/>
    <property type="molecule type" value="Genomic_DNA"/>
</dbReference>